<organism evidence="2">
    <name type="scientific">Arundo donax</name>
    <name type="common">Giant reed</name>
    <name type="synonym">Donax arundinaceus</name>
    <dbReference type="NCBI Taxonomy" id="35708"/>
    <lineage>
        <taxon>Eukaryota</taxon>
        <taxon>Viridiplantae</taxon>
        <taxon>Streptophyta</taxon>
        <taxon>Embryophyta</taxon>
        <taxon>Tracheophyta</taxon>
        <taxon>Spermatophyta</taxon>
        <taxon>Magnoliopsida</taxon>
        <taxon>Liliopsida</taxon>
        <taxon>Poales</taxon>
        <taxon>Poaceae</taxon>
        <taxon>PACMAD clade</taxon>
        <taxon>Arundinoideae</taxon>
        <taxon>Arundineae</taxon>
        <taxon>Arundo</taxon>
    </lineage>
</organism>
<keyword evidence="1" id="KW-0732">Signal</keyword>
<feature type="chain" id="PRO_5002062012" evidence="1">
    <location>
        <begin position="19"/>
        <end position="60"/>
    </location>
</feature>
<reference evidence="2" key="1">
    <citation type="submission" date="2014-09" db="EMBL/GenBank/DDBJ databases">
        <authorList>
            <person name="Magalhaes I.L.F."/>
            <person name="Oliveira U."/>
            <person name="Santos F.R."/>
            <person name="Vidigal T.H.D.A."/>
            <person name="Brescovit A.D."/>
            <person name="Santos A.J."/>
        </authorList>
    </citation>
    <scope>NUCLEOTIDE SEQUENCE</scope>
    <source>
        <tissue evidence="2">Shoot tissue taken approximately 20 cm above the soil surface</tissue>
    </source>
</reference>
<reference evidence="2" key="2">
    <citation type="journal article" date="2015" name="Data Brief">
        <title>Shoot transcriptome of the giant reed, Arundo donax.</title>
        <authorList>
            <person name="Barrero R.A."/>
            <person name="Guerrero F.D."/>
            <person name="Moolhuijzen P."/>
            <person name="Goolsby J.A."/>
            <person name="Tidwell J."/>
            <person name="Bellgard S.E."/>
            <person name="Bellgard M.I."/>
        </authorList>
    </citation>
    <scope>NUCLEOTIDE SEQUENCE</scope>
    <source>
        <tissue evidence="2">Shoot tissue taken approximately 20 cm above the soil surface</tissue>
    </source>
</reference>
<dbReference type="AlphaFoldDB" id="A0A0A8Z119"/>
<protein>
    <submittedName>
        <fullName evidence="2">Uncharacterized protein</fullName>
    </submittedName>
</protein>
<sequence length="60" mass="6580">MIGWLIVLYVKLIQVANSGTALCATVGCTLSTLTYVPISVSIYSARRTECVFVHQSPSWM</sequence>
<proteinExistence type="predicted"/>
<feature type="signal peptide" evidence="1">
    <location>
        <begin position="1"/>
        <end position="18"/>
    </location>
</feature>
<dbReference type="EMBL" id="GBRH01269353">
    <property type="protein sequence ID" value="JAD28542.1"/>
    <property type="molecule type" value="Transcribed_RNA"/>
</dbReference>
<accession>A0A0A8Z119</accession>
<name>A0A0A8Z119_ARUDO</name>
<evidence type="ECO:0000313" key="2">
    <source>
        <dbReference type="EMBL" id="JAD28542.1"/>
    </source>
</evidence>
<evidence type="ECO:0000256" key="1">
    <source>
        <dbReference type="SAM" id="SignalP"/>
    </source>
</evidence>